<dbReference type="AlphaFoldDB" id="A0AAJ0C4W3"/>
<keyword evidence="3" id="KW-1185">Reference proteome</keyword>
<evidence type="ECO:0000256" key="1">
    <source>
        <dbReference type="SAM" id="SignalP"/>
    </source>
</evidence>
<feature type="chain" id="PRO_5042571313" evidence="1">
    <location>
        <begin position="29"/>
        <end position="141"/>
    </location>
</feature>
<gene>
    <name evidence="2" type="ORF">QBC33DRAFT_537170</name>
</gene>
<evidence type="ECO:0000313" key="3">
    <source>
        <dbReference type="Proteomes" id="UP001244011"/>
    </source>
</evidence>
<sequence length="141" mass="15052">MCLPAPLNGIWPRPSFLLLGSCSSGVLGVVDPPKNICLRMSYQFSTASLVVPTIFSSGVSRQTTSRSECAVGFIGKADEHMDNPGGALCKGSNSDLGMELVCHVPVSKDKTPILLIRIIVPGLFRHSAFRSQISRHAKAKA</sequence>
<name>A0AAJ0C4W3_9PEZI</name>
<organism evidence="2 3">
    <name type="scientific">Phialemonium atrogriseum</name>
    <dbReference type="NCBI Taxonomy" id="1093897"/>
    <lineage>
        <taxon>Eukaryota</taxon>
        <taxon>Fungi</taxon>
        <taxon>Dikarya</taxon>
        <taxon>Ascomycota</taxon>
        <taxon>Pezizomycotina</taxon>
        <taxon>Sordariomycetes</taxon>
        <taxon>Sordariomycetidae</taxon>
        <taxon>Cephalothecales</taxon>
        <taxon>Cephalothecaceae</taxon>
        <taxon>Phialemonium</taxon>
    </lineage>
</organism>
<keyword evidence="1" id="KW-0732">Signal</keyword>
<dbReference type="RefSeq" id="XP_060283949.1">
    <property type="nucleotide sequence ID" value="XM_060427770.1"/>
</dbReference>
<accession>A0AAJ0C4W3</accession>
<evidence type="ECO:0000313" key="2">
    <source>
        <dbReference type="EMBL" id="KAK1767736.1"/>
    </source>
</evidence>
<reference evidence="2" key="1">
    <citation type="submission" date="2023-06" db="EMBL/GenBank/DDBJ databases">
        <title>Genome-scale phylogeny and comparative genomics of the fungal order Sordariales.</title>
        <authorList>
            <consortium name="Lawrence Berkeley National Laboratory"/>
            <person name="Hensen N."/>
            <person name="Bonometti L."/>
            <person name="Westerberg I."/>
            <person name="Brannstrom I.O."/>
            <person name="Guillou S."/>
            <person name="Cros-Aarteil S."/>
            <person name="Calhoun S."/>
            <person name="Haridas S."/>
            <person name="Kuo A."/>
            <person name="Mondo S."/>
            <person name="Pangilinan J."/>
            <person name="Riley R."/>
            <person name="Labutti K."/>
            <person name="Andreopoulos B."/>
            <person name="Lipzen A."/>
            <person name="Chen C."/>
            <person name="Yanf M."/>
            <person name="Daum C."/>
            <person name="Ng V."/>
            <person name="Clum A."/>
            <person name="Steindorff A."/>
            <person name="Ohm R."/>
            <person name="Martin F."/>
            <person name="Silar P."/>
            <person name="Natvig D."/>
            <person name="Lalanne C."/>
            <person name="Gautier V."/>
            <person name="Ament-Velasquez S.L."/>
            <person name="Kruys A."/>
            <person name="Hutchinson M.I."/>
            <person name="Powell A.J."/>
            <person name="Barry K."/>
            <person name="Miller A.N."/>
            <person name="Grigoriev I.V."/>
            <person name="Debuchy R."/>
            <person name="Gladieux P."/>
            <person name="Thoren M.H."/>
            <person name="Johannesson H."/>
        </authorList>
    </citation>
    <scope>NUCLEOTIDE SEQUENCE</scope>
    <source>
        <strain evidence="2">8032-3</strain>
    </source>
</reference>
<dbReference type="Proteomes" id="UP001244011">
    <property type="component" value="Unassembled WGS sequence"/>
</dbReference>
<comment type="caution">
    <text evidence="2">The sequence shown here is derived from an EMBL/GenBank/DDBJ whole genome shotgun (WGS) entry which is preliminary data.</text>
</comment>
<dbReference type="EMBL" id="MU839007">
    <property type="protein sequence ID" value="KAK1767736.1"/>
    <property type="molecule type" value="Genomic_DNA"/>
</dbReference>
<dbReference type="GeneID" id="85310957"/>
<proteinExistence type="predicted"/>
<protein>
    <submittedName>
        <fullName evidence="2">Uncharacterized protein</fullName>
    </submittedName>
</protein>
<feature type="signal peptide" evidence="1">
    <location>
        <begin position="1"/>
        <end position="28"/>
    </location>
</feature>